<proteinExistence type="predicted"/>
<evidence type="ECO:0000256" key="10">
    <source>
        <dbReference type="ARBA" id="ARBA00023125"/>
    </source>
</evidence>
<dbReference type="GO" id="GO:0003700">
    <property type="term" value="F:DNA-binding transcription factor activity"/>
    <property type="evidence" value="ECO:0007669"/>
    <property type="project" value="InterPro"/>
</dbReference>
<dbReference type="PROSITE" id="PS51257">
    <property type="entry name" value="PROKAR_LIPOPROTEIN"/>
    <property type="match status" value="1"/>
</dbReference>
<dbReference type="Pfam" id="PF02518">
    <property type="entry name" value="HATPase_c"/>
    <property type="match status" value="1"/>
</dbReference>
<dbReference type="RefSeq" id="WP_151882145.1">
    <property type="nucleotide sequence ID" value="NZ_WCTH01000003.1"/>
</dbReference>
<protein>
    <recommendedName>
        <fullName evidence="2">histidine kinase</fullName>
        <ecNumber evidence="2">2.7.13.3</ecNumber>
    </recommendedName>
</protein>
<dbReference type="PROSITE" id="PS50110">
    <property type="entry name" value="RESPONSE_REGULATORY"/>
    <property type="match status" value="1"/>
</dbReference>
<feature type="coiled-coil region" evidence="13">
    <location>
        <begin position="362"/>
        <end position="413"/>
    </location>
</feature>
<evidence type="ECO:0000256" key="4">
    <source>
        <dbReference type="ARBA" id="ARBA00022679"/>
    </source>
</evidence>
<dbReference type="SUPFAM" id="SSF47384">
    <property type="entry name" value="Homodimeric domain of signal transducing histidine kinase"/>
    <property type="match status" value="1"/>
</dbReference>
<evidence type="ECO:0000256" key="5">
    <source>
        <dbReference type="ARBA" id="ARBA00022741"/>
    </source>
</evidence>
<name>A0A6I0LUA6_BACUN</name>
<evidence type="ECO:0000256" key="9">
    <source>
        <dbReference type="ARBA" id="ARBA00023015"/>
    </source>
</evidence>
<evidence type="ECO:0000256" key="12">
    <source>
        <dbReference type="PROSITE-ProRule" id="PRU00169"/>
    </source>
</evidence>
<evidence type="ECO:0000256" key="6">
    <source>
        <dbReference type="ARBA" id="ARBA00022777"/>
    </source>
</evidence>
<dbReference type="Gene3D" id="3.30.565.10">
    <property type="entry name" value="Histidine kinase-like ATPase, C-terminal domain"/>
    <property type="match status" value="1"/>
</dbReference>
<keyword evidence="14" id="KW-0812">Transmembrane</keyword>
<dbReference type="InterPro" id="IPR003594">
    <property type="entry name" value="HATPase_dom"/>
</dbReference>
<accession>A0A6I0LUA6</accession>
<dbReference type="SMART" id="SM00342">
    <property type="entry name" value="HTH_ARAC"/>
    <property type="match status" value="1"/>
</dbReference>
<organism evidence="18 19">
    <name type="scientific">Bacteroides uniformis</name>
    <dbReference type="NCBI Taxonomy" id="820"/>
    <lineage>
        <taxon>Bacteria</taxon>
        <taxon>Pseudomonadati</taxon>
        <taxon>Bacteroidota</taxon>
        <taxon>Bacteroidia</taxon>
        <taxon>Bacteroidales</taxon>
        <taxon>Bacteroidaceae</taxon>
        <taxon>Bacteroides</taxon>
    </lineage>
</organism>
<keyword evidence="6" id="KW-0418">Kinase</keyword>
<evidence type="ECO:0000256" key="3">
    <source>
        <dbReference type="ARBA" id="ARBA00022553"/>
    </source>
</evidence>
<dbReference type="Pfam" id="PF00512">
    <property type="entry name" value="HisKA"/>
    <property type="match status" value="1"/>
</dbReference>
<dbReference type="SUPFAM" id="SSF53822">
    <property type="entry name" value="Periplasmic binding protein-like I"/>
    <property type="match status" value="1"/>
</dbReference>
<keyword evidence="7" id="KW-0067">ATP-binding</keyword>
<dbReference type="PANTHER" id="PTHR43547">
    <property type="entry name" value="TWO-COMPONENT HISTIDINE KINASE"/>
    <property type="match status" value="1"/>
</dbReference>
<evidence type="ECO:0000256" key="7">
    <source>
        <dbReference type="ARBA" id="ARBA00022840"/>
    </source>
</evidence>
<dbReference type="InterPro" id="IPR003661">
    <property type="entry name" value="HisK_dim/P_dom"/>
</dbReference>
<dbReference type="Pfam" id="PF00072">
    <property type="entry name" value="Response_reg"/>
    <property type="match status" value="1"/>
</dbReference>
<dbReference type="Gene3D" id="1.10.287.130">
    <property type="match status" value="1"/>
</dbReference>
<dbReference type="EC" id="2.7.13.3" evidence="2"/>
<keyword evidence="4" id="KW-0808">Transferase</keyword>
<dbReference type="Gene3D" id="6.10.250.850">
    <property type="match status" value="1"/>
</dbReference>
<dbReference type="PRINTS" id="PR00344">
    <property type="entry name" value="BCTRLSENSOR"/>
</dbReference>
<dbReference type="CDD" id="cd00082">
    <property type="entry name" value="HisKA"/>
    <property type="match status" value="1"/>
</dbReference>
<dbReference type="GO" id="GO:0000155">
    <property type="term" value="F:phosphorelay sensor kinase activity"/>
    <property type="evidence" value="ECO:0007669"/>
    <property type="project" value="InterPro"/>
</dbReference>
<dbReference type="GO" id="GO:0043565">
    <property type="term" value="F:sequence-specific DNA binding"/>
    <property type="evidence" value="ECO:0007669"/>
    <property type="project" value="InterPro"/>
</dbReference>
<dbReference type="SUPFAM" id="SSF52172">
    <property type="entry name" value="CheY-like"/>
    <property type="match status" value="1"/>
</dbReference>
<feature type="domain" description="Response regulatory" evidence="17">
    <location>
        <begin position="673"/>
        <end position="788"/>
    </location>
</feature>
<dbReference type="InterPro" id="IPR028082">
    <property type="entry name" value="Peripla_BP_I"/>
</dbReference>
<dbReference type="InterPro" id="IPR001789">
    <property type="entry name" value="Sig_transdc_resp-reg_receiver"/>
</dbReference>
<dbReference type="InterPro" id="IPR005467">
    <property type="entry name" value="His_kinase_dom"/>
</dbReference>
<dbReference type="InterPro" id="IPR009057">
    <property type="entry name" value="Homeodomain-like_sf"/>
</dbReference>
<keyword evidence="9" id="KW-0805">Transcription regulation</keyword>
<dbReference type="PROSITE" id="PS50109">
    <property type="entry name" value="HIS_KIN"/>
    <property type="match status" value="1"/>
</dbReference>
<dbReference type="CDD" id="cd00075">
    <property type="entry name" value="HATPase"/>
    <property type="match status" value="1"/>
</dbReference>
<dbReference type="InterPro" id="IPR036097">
    <property type="entry name" value="HisK_dim/P_sf"/>
</dbReference>
<evidence type="ECO:0000313" key="18">
    <source>
        <dbReference type="EMBL" id="KAB4253493.1"/>
    </source>
</evidence>
<keyword evidence="8" id="KW-0902">Two-component regulatory system</keyword>
<dbReference type="FunFam" id="1.10.287.130:FF:000045">
    <property type="entry name" value="Two-component system sensor histidine kinase/response regulator"/>
    <property type="match status" value="1"/>
</dbReference>
<dbReference type="Gene3D" id="1.10.10.60">
    <property type="entry name" value="Homeodomain-like"/>
    <property type="match status" value="1"/>
</dbReference>
<evidence type="ECO:0000313" key="19">
    <source>
        <dbReference type="Proteomes" id="UP000487989"/>
    </source>
</evidence>
<keyword evidence="5" id="KW-0547">Nucleotide-binding</keyword>
<keyword evidence="14" id="KW-0472">Membrane</keyword>
<feature type="modified residue" description="4-aspartylphosphate" evidence="12">
    <location>
        <position position="721"/>
    </location>
</feature>
<dbReference type="SUPFAM" id="SSF58100">
    <property type="entry name" value="Bacterial hemolysins"/>
    <property type="match status" value="1"/>
</dbReference>
<evidence type="ECO:0000256" key="1">
    <source>
        <dbReference type="ARBA" id="ARBA00000085"/>
    </source>
</evidence>
<dbReference type="InterPro" id="IPR018062">
    <property type="entry name" value="HTH_AraC-typ_CS"/>
</dbReference>
<dbReference type="Pfam" id="PF12833">
    <property type="entry name" value="HTH_18"/>
    <property type="match status" value="1"/>
</dbReference>
<keyword evidence="10" id="KW-0238">DNA-binding</keyword>
<gene>
    <name evidence="18" type="ORF">GAP48_10965</name>
</gene>
<keyword evidence="13" id="KW-0175">Coiled coil</keyword>
<dbReference type="SMART" id="SM00388">
    <property type="entry name" value="HisKA"/>
    <property type="match status" value="1"/>
</dbReference>
<dbReference type="FunFam" id="3.30.565.10:FF:000037">
    <property type="entry name" value="Hybrid sensor histidine kinase/response regulator"/>
    <property type="match status" value="1"/>
</dbReference>
<dbReference type="Pfam" id="PF13407">
    <property type="entry name" value="Peripla_BP_4"/>
    <property type="match status" value="1"/>
</dbReference>
<dbReference type="PROSITE" id="PS00041">
    <property type="entry name" value="HTH_ARAC_FAMILY_1"/>
    <property type="match status" value="1"/>
</dbReference>
<reference evidence="18 19" key="1">
    <citation type="journal article" date="2019" name="Nat. Med.">
        <title>A library of human gut bacterial isolates paired with longitudinal multiomics data enables mechanistic microbiome research.</title>
        <authorList>
            <person name="Poyet M."/>
            <person name="Groussin M."/>
            <person name="Gibbons S.M."/>
            <person name="Avila-Pacheco J."/>
            <person name="Jiang X."/>
            <person name="Kearney S.M."/>
            <person name="Perrotta A.R."/>
            <person name="Berdy B."/>
            <person name="Zhao S."/>
            <person name="Lieberman T.D."/>
            <person name="Swanson P.K."/>
            <person name="Smith M."/>
            <person name="Roesemann S."/>
            <person name="Alexander J.E."/>
            <person name="Rich S.A."/>
            <person name="Livny J."/>
            <person name="Vlamakis H."/>
            <person name="Clish C."/>
            <person name="Bullock K."/>
            <person name="Deik A."/>
            <person name="Scott J."/>
            <person name="Pierce K.A."/>
            <person name="Xavier R.J."/>
            <person name="Alm E.J."/>
        </authorList>
    </citation>
    <scope>NUCLEOTIDE SEQUENCE [LARGE SCALE GENOMIC DNA]</scope>
    <source>
        <strain evidence="18 19">BIOML-A3</strain>
    </source>
</reference>
<dbReference type="InterPro" id="IPR004358">
    <property type="entry name" value="Sig_transdc_His_kin-like_C"/>
</dbReference>
<dbReference type="InterPro" id="IPR036890">
    <property type="entry name" value="HATPase_C_sf"/>
</dbReference>
<dbReference type="FunFam" id="3.40.50.2300:FF:000138">
    <property type="entry name" value="Two-component system sensor histidine kinase/response regulator"/>
    <property type="match status" value="1"/>
</dbReference>
<keyword evidence="3 12" id="KW-0597">Phosphoprotein</keyword>
<evidence type="ECO:0000256" key="8">
    <source>
        <dbReference type="ARBA" id="ARBA00023012"/>
    </source>
</evidence>
<dbReference type="SMART" id="SM00448">
    <property type="entry name" value="REC"/>
    <property type="match status" value="1"/>
</dbReference>
<dbReference type="EMBL" id="WCTJ01000016">
    <property type="protein sequence ID" value="KAB4253493.1"/>
    <property type="molecule type" value="Genomic_DNA"/>
</dbReference>
<evidence type="ECO:0000256" key="2">
    <source>
        <dbReference type="ARBA" id="ARBA00012438"/>
    </source>
</evidence>
<feature type="transmembrane region" description="Helical" evidence="14">
    <location>
        <begin position="339"/>
        <end position="362"/>
    </location>
</feature>
<evidence type="ECO:0000259" key="17">
    <source>
        <dbReference type="PROSITE" id="PS50110"/>
    </source>
</evidence>
<feature type="domain" description="HTH araC/xylS-type" evidence="15">
    <location>
        <begin position="818"/>
        <end position="917"/>
    </location>
</feature>
<evidence type="ECO:0000259" key="16">
    <source>
        <dbReference type="PROSITE" id="PS50109"/>
    </source>
</evidence>
<dbReference type="Gene3D" id="3.40.50.2300">
    <property type="match status" value="3"/>
</dbReference>
<evidence type="ECO:0000256" key="14">
    <source>
        <dbReference type="SAM" id="Phobius"/>
    </source>
</evidence>
<dbReference type="SUPFAM" id="SSF46689">
    <property type="entry name" value="Homeodomain-like"/>
    <property type="match status" value="1"/>
</dbReference>
<evidence type="ECO:0000256" key="11">
    <source>
        <dbReference type="ARBA" id="ARBA00023163"/>
    </source>
</evidence>
<dbReference type="CDD" id="cd06308">
    <property type="entry name" value="PBP1_sensor_kinase-like"/>
    <property type="match status" value="1"/>
</dbReference>
<dbReference type="GO" id="GO:0005524">
    <property type="term" value="F:ATP binding"/>
    <property type="evidence" value="ECO:0007669"/>
    <property type="project" value="UniProtKB-KW"/>
</dbReference>
<feature type="domain" description="Histidine kinase" evidence="16">
    <location>
        <begin position="420"/>
        <end position="633"/>
    </location>
</feature>
<dbReference type="InterPro" id="IPR025997">
    <property type="entry name" value="SBP_2_dom"/>
</dbReference>
<sequence length="930" mass="104828">MRQHNLRILFFLLVLWGVAVACSRREARFRIGVSQCSEDEWRRQMNSEILREAHFYEDVEVDIRTAVDDNDRQAKDIRELIAEGVDLLIVAPNEATPITPVVEEAYNRGIPVIVVDRKILSDKYTAYVGADNYEIGKAVGEYVANVLHGQGDVVEISGLVGSTPAVDRHQGFVKAISAYPGIRLLAVEDGAWLQLKAGEKMDTLLSRFPHIDLVYAQNDRMAAGAYAAAAREGREKDMRFIGIDALPGKDYGVEKVLAGELDATFIYPTGGDRVMQIAMDILNKRDFPRETILGTSVVDRDNALIMKMQTAHIGTLDGKIETLNGKINQYLASYATQQVVLYGSLSALLLLVGLLVAVYLSLRAKNRLNRELSMQKKKLEEQKTQLIQQKELLEVQKSQLEQLSHELEEATHAKLVFFTNISHDFRTPLTLIADPIEQLLANRTLDGQPRQLLELMKKNVHILLRLVNQILDFRKVENGRMELHLEPFDLLDSFRGWNDSFRMALLKKHIAFSFEASSDTDFRMMADAEKMERIYFNLFSNAVKYTPENGKITVRLLKSEQNYSLSVFNSGSYISSTDVEAIFERFYQVDGHQAGTGIGLALVRAFVEMHGGNIAARSDEKGTTFTVTFPQQDVSQYHPTIVTLPAEEKDVSSTLIDTEVKAGEEVVEADCPTVLVIDDNADIRNYVKSLLSNEFRVLDAADGTEGIRLAMKYVPDVIISDVMMPGMDGVECCRRLKGELQTCHIPVILLTACSLDEQRIQGYDGGADSYISKPFNSQLLLSRVRNLIANRRQLRQFFGDNQTIEKEAISDLDKGFVSRFKSLVEERMKDAELNVEDLGRNMGMSRVQLYRKLKSLTNYSPNELLRQMRLKKAASLLASSDMTVAEIAYEVGFSSPSYFTKCYKEQFGESPTEFLKRRGCQKHRGTFIML</sequence>
<dbReference type="Proteomes" id="UP000487989">
    <property type="component" value="Unassembled WGS sequence"/>
</dbReference>
<comment type="caution">
    <text evidence="18">The sequence shown here is derived from an EMBL/GenBank/DDBJ whole genome shotgun (WGS) entry which is preliminary data.</text>
</comment>
<keyword evidence="14" id="KW-1133">Transmembrane helix</keyword>
<keyword evidence="11" id="KW-0804">Transcription</keyword>
<dbReference type="SMART" id="SM00387">
    <property type="entry name" value="HATPase_c"/>
    <property type="match status" value="1"/>
</dbReference>
<evidence type="ECO:0000259" key="15">
    <source>
        <dbReference type="PROSITE" id="PS01124"/>
    </source>
</evidence>
<dbReference type="InterPro" id="IPR018060">
    <property type="entry name" value="HTH_AraC"/>
</dbReference>
<comment type="catalytic activity">
    <reaction evidence="1">
        <text>ATP + protein L-histidine = ADP + protein N-phospho-L-histidine.</text>
        <dbReference type="EC" id="2.7.13.3"/>
    </reaction>
</comment>
<dbReference type="PROSITE" id="PS01124">
    <property type="entry name" value="HTH_ARAC_FAMILY_2"/>
    <property type="match status" value="1"/>
</dbReference>
<dbReference type="InterPro" id="IPR011006">
    <property type="entry name" value="CheY-like_superfamily"/>
</dbReference>
<dbReference type="SUPFAM" id="SSF55874">
    <property type="entry name" value="ATPase domain of HSP90 chaperone/DNA topoisomerase II/histidine kinase"/>
    <property type="match status" value="1"/>
</dbReference>
<evidence type="ECO:0000256" key="13">
    <source>
        <dbReference type="SAM" id="Coils"/>
    </source>
</evidence>
<dbReference type="AlphaFoldDB" id="A0A6I0LUA6"/>
<dbReference type="PANTHER" id="PTHR43547:SF2">
    <property type="entry name" value="HYBRID SIGNAL TRANSDUCTION HISTIDINE KINASE C"/>
    <property type="match status" value="1"/>
</dbReference>
<dbReference type="FunFam" id="1.10.10.60:FF:000284">
    <property type="entry name" value="Two-component system sensor histidine kinase/response regulator"/>
    <property type="match status" value="1"/>
</dbReference>